<gene>
    <name evidence="1" type="ORF">VTL71DRAFT_6402</name>
</gene>
<keyword evidence="2" id="KW-1185">Reference proteome</keyword>
<sequence length="357" mass="40395">MDDSFLEAIALTVLRKMNQNTCQNEVFRCNIAFGRHADLCRHEDEQHYPPKQCPWCEFTDRRYYKVVAHVTTCRGNESFRCLNKCAWSWCEFVESRDTILREHMTARHPKRPYKKVSGTNLRLLLIASHRSFAQYLVVQEQSQESMDQLLVPGDLSNINSFSGEMRYNQTTSAMLPNSYNAFEELSIEGNLQHWGPYPQVSMGTQNMQTAMSTQNDSVLPGGHLTGAATVPLDFNYRNHSEHYPSFSASPYAVPAHPTNFGYPALHAYTLASQSAIQTTFDDQYSGKTSTYSLWGPSTDGHHVSRGFELNGTLDSHGSQMHTHPVDSGLMSDDSIPQDYLNVRFRTLDAEDGSPVDQ</sequence>
<evidence type="ECO:0000313" key="1">
    <source>
        <dbReference type="EMBL" id="KAL2062136.1"/>
    </source>
</evidence>
<dbReference type="EMBL" id="JAZHXI010000017">
    <property type="protein sequence ID" value="KAL2062136.1"/>
    <property type="molecule type" value="Genomic_DNA"/>
</dbReference>
<evidence type="ECO:0008006" key="3">
    <source>
        <dbReference type="Google" id="ProtNLM"/>
    </source>
</evidence>
<organism evidence="1 2">
    <name type="scientific">Oculimacula yallundae</name>
    <dbReference type="NCBI Taxonomy" id="86028"/>
    <lineage>
        <taxon>Eukaryota</taxon>
        <taxon>Fungi</taxon>
        <taxon>Dikarya</taxon>
        <taxon>Ascomycota</taxon>
        <taxon>Pezizomycotina</taxon>
        <taxon>Leotiomycetes</taxon>
        <taxon>Helotiales</taxon>
        <taxon>Ploettnerulaceae</taxon>
        <taxon>Oculimacula</taxon>
    </lineage>
</organism>
<dbReference type="Proteomes" id="UP001595075">
    <property type="component" value="Unassembled WGS sequence"/>
</dbReference>
<reference evidence="1 2" key="1">
    <citation type="journal article" date="2024" name="Commun. Biol.">
        <title>Comparative genomic analysis of thermophilic fungi reveals convergent evolutionary adaptations and gene losses.</title>
        <authorList>
            <person name="Steindorff A.S."/>
            <person name="Aguilar-Pontes M.V."/>
            <person name="Robinson A.J."/>
            <person name="Andreopoulos B."/>
            <person name="LaButti K."/>
            <person name="Kuo A."/>
            <person name="Mondo S."/>
            <person name="Riley R."/>
            <person name="Otillar R."/>
            <person name="Haridas S."/>
            <person name="Lipzen A."/>
            <person name="Grimwood J."/>
            <person name="Schmutz J."/>
            <person name="Clum A."/>
            <person name="Reid I.D."/>
            <person name="Moisan M.C."/>
            <person name="Butler G."/>
            <person name="Nguyen T.T.M."/>
            <person name="Dewar K."/>
            <person name="Conant G."/>
            <person name="Drula E."/>
            <person name="Henrissat B."/>
            <person name="Hansel C."/>
            <person name="Singer S."/>
            <person name="Hutchinson M.I."/>
            <person name="de Vries R.P."/>
            <person name="Natvig D.O."/>
            <person name="Powell A.J."/>
            <person name="Tsang A."/>
            <person name="Grigoriev I.V."/>
        </authorList>
    </citation>
    <scope>NUCLEOTIDE SEQUENCE [LARGE SCALE GENOMIC DNA]</scope>
    <source>
        <strain evidence="1 2">CBS 494.80</strain>
    </source>
</reference>
<proteinExistence type="predicted"/>
<evidence type="ECO:0000313" key="2">
    <source>
        <dbReference type="Proteomes" id="UP001595075"/>
    </source>
</evidence>
<accession>A0ABR4BY13</accession>
<protein>
    <recommendedName>
        <fullName evidence="3">C2H2-type domain-containing protein</fullName>
    </recommendedName>
</protein>
<comment type="caution">
    <text evidence="1">The sequence shown here is derived from an EMBL/GenBank/DDBJ whole genome shotgun (WGS) entry which is preliminary data.</text>
</comment>
<name>A0ABR4BY13_9HELO</name>